<dbReference type="CDD" id="cd00305">
    <property type="entry name" value="Cu-Zn_Superoxide_Dismutase"/>
    <property type="match status" value="1"/>
</dbReference>
<evidence type="ECO:0000313" key="14">
    <source>
        <dbReference type="Proteomes" id="UP000678499"/>
    </source>
</evidence>
<comment type="function">
    <text evidence="9">Destroys radicals which are normally produced within the cells and which are toxic to biological systems.</text>
</comment>
<sequence length="324" mass="33869">MIALISGMLLMSSAMAVPSRYSVLDEVPVGGFGIATSLGGEQKLLIKSNSDVDGNVPIARRHADVTHEVPVVRPDEADSNSPAVNSVASHHEPDNSPGIERSSPEEASNNSPHQEEPEKAKHQEPAEVSPIIARDHHVVHDHQEPEKEPQVLASSTTTKPAPVSEPRRAKAVLSGPSAHGEIIFDQAGPSEPVRITGEVKNLTQGLHGFHIHVYGDVGRNCAAAAGHFNPHQLKHGAPSANERHIGDLGNIRADETGVARVESLDPLVTLFGDHSVLGRGVVVHAGEDDLGLGGDEGSATTGNAGGRVACGVIGIVDPVVVKTN</sequence>
<dbReference type="Pfam" id="PF00080">
    <property type="entry name" value="Sod_Cu"/>
    <property type="match status" value="1"/>
</dbReference>
<dbReference type="InterPro" id="IPR018152">
    <property type="entry name" value="SOD_Cu/Zn_BS"/>
</dbReference>
<dbReference type="Proteomes" id="UP000678499">
    <property type="component" value="Unassembled WGS sequence"/>
</dbReference>
<dbReference type="OrthoDB" id="2015551at2759"/>
<dbReference type="Gene3D" id="2.60.40.200">
    <property type="entry name" value="Superoxide dismutase, copper/zinc binding domain"/>
    <property type="match status" value="1"/>
</dbReference>
<evidence type="ECO:0000256" key="4">
    <source>
        <dbReference type="ARBA" id="ARBA00022862"/>
    </source>
</evidence>
<proteinExistence type="inferred from homology"/>
<dbReference type="EC" id="1.15.1.1" evidence="9"/>
<dbReference type="GO" id="GO:0005507">
    <property type="term" value="F:copper ion binding"/>
    <property type="evidence" value="ECO:0007669"/>
    <property type="project" value="InterPro"/>
</dbReference>
<evidence type="ECO:0000256" key="6">
    <source>
        <dbReference type="ARBA" id="ARBA00023008"/>
    </source>
</evidence>
<dbReference type="EMBL" id="CAJPEX010000225">
    <property type="protein sequence ID" value="CAG0914389.1"/>
    <property type="molecule type" value="Genomic_DNA"/>
</dbReference>
<dbReference type="PRINTS" id="PR00068">
    <property type="entry name" value="CUZNDISMTASE"/>
</dbReference>
<evidence type="ECO:0000256" key="7">
    <source>
        <dbReference type="ARBA" id="ARBA00023157"/>
    </source>
</evidence>
<evidence type="ECO:0000256" key="3">
    <source>
        <dbReference type="ARBA" id="ARBA00022833"/>
    </source>
</evidence>
<organism evidence="13">
    <name type="scientific">Notodromas monacha</name>
    <dbReference type="NCBI Taxonomy" id="399045"/>
    <lineage>
        <taxon>Eukaryota</taxon>
        <taxon>Metazoa</taxon>
        <taxon>Ecdysozoa</taxon>
        <taxon>Arthropoda</taxon>
        <taxon>Crustacea</taxon>
        <taxon>Oligostraca</taxon>
        <taxon>Ostracoda</taxon>
        <taxon>Podocopa</taxon>
        <taxon>Podocopida</taxon>
        <taxon>Cypridocopina</taxon>
        <taxon>Cypridoidea</taxon>
        <taxon>Cyprididae</taxon>
        <taxon>Notodromas</taxon>
    </lineage>
</organism>
<evidence type="ECO:0000259" key="12">
    <source>
        <dbReference type="Pfam" id="PF00080"/>
    </source>
</evidence>
<dbReference type="PROSITE" id="PS00087">
    <property type="entry name" value="SOD_CU_ZN_1"/>
    <property type="match status" value="1"/>
</dbReference>
<feature type="compositionally biased region" description="Basic and acidic residues" evidence="10">
    <location>
        <begin position="113"/>
        <end position="125"/>
    </location>
</feature>
<evidence type="ECO:0000313" key="13">
    <source>
        <dbReference type="EMBL" id="CAD7274237.1"/>
    </source>
</evidence>
<evidence type="ECO:0000256" key="1">
    <source>
        <dbReference type="ARBA" id="ARBA00010457"/>
    </source>
</evidence>
<dbReference type="FunFam" id="2.60.40.200:FF:000003">
    <property type="entry name" value="Superoxide dismutase [Cu-Zn], chloroplastic"/>
    <property type="match status" value="1"/>
</dbReference>
<keyword evidence="5 9" id="KW-0560">Oxidoreductase</keyword>
<keyword evidence="7" id="KW-1015">Disulfide bond</keyword>
<evidence type="ECO:0000256" key="11">
    <source>
        <dbReference type="SAM" id="SignalP"/>
    </source>
</evidence>
<comment type="cofactor">
    <cofactor evidence="9">
        <name>Zn(2+)</name>
        <dbReference type="ChEBI" id="CHEBI:29105"/>
    </cofactor>
    <text evidence="9">Binds 1 zinc ion per subunit.</text>
</comment>
<keyword evidence="6 9" id="KW-0186">Copper</keyword>
<keyword evidence="3 9" id="KW-0862">Zinc</keyword>
<dbReference type="SUPFAM" id="SSF49329">
    <property type="entry name" value="Cu,Zn superoxide dismutase-like"/>
    <property type="match status" value="1"/>
</dbReference>
<dbReference type="InterPro" id="IPR001424">
    <property type="entry name" value="SOD_Cu_Zn_dom"/>
</dbReference>
<evidence type="ECO:0000256" key="9">
    <source>
        <dbReference type="RuleBase" id="RU000393"/>
    </source>
</evidence>
<feature type="domain" description="Superoxide dismutase copper/zinc binding" evidence="12">
    <location>
        <begin position="179"/>
        <end position="313"/>
    </location>
</feature>
<feature type="chain" id="PRO_5036210628" description="Superoxide dismutase [Cu-Zn]" evidence="11">
    <location>
        <begin position="17"/>
        <end position="324"/>
    </location>
</feature>
<keyword evidence="14" id="KW-1185">Reference proteome</keyword>
<feature type="compositionally biased region" description="Polar residues" evidence="10">
    <location>
        <begin position="79"/>
        <end position="88"/>
    </location>
</feature>
<comment type="catalytic activity">
    <reaction evidence="8 9">
        <text>2 superoxide + 2 H(+) = H2O2 + O2</text>
        <dbReference type="Rhea" id="RHEA:20696"/>
        <dbReference type="ChEBI" id="CHEBI:15378"/>
        <dbReference type="ChEBI" id="CHEBI:15379"/>
        <dbReference type="ChEBI" id="CHEBI:16240"/>
        <dbReference type="ChEBI" id="CHEBI:18421"/>
        <dbReference type="EC" id="1.15.1.1"/>
    </reaction>
</comment>
<feature type="region of interest" description="Disordered" evidence="10">
    <location>
        <begin position="61"/>
        <end position="125"/>
    </location>
</feature>
<dbReference type="PANTHER" id="PTHR10003">
    <property type="entry name" value="SUPEROXIDE DISMUTASE CU-ZN -RELATED"/>
    <property type="match status" value="1"/>
</dbReference>
<dbReference type="InterPro" id="IPR036423">
    <property type="entry name" value="SOD-like_Cu/Zn_dom_sf"/>
</dbReference>
<gene>
    <name evidence="13" type="ORF">NMOB1V02_LOCUS2086</name>
</gene>
<comment type="cofactor">
    <cofactor evidence="9">
        <name>Cu cation</name>
        <dbReference type="ChEBI" id="CHEBI:23378"/>
    </cofactor>
    <text evidence="9">Binds 1 copper ion per subunit.</text>
</comment>
<evidence type="ECO:0000256" key="8">
    <source>
        <dbReference type="ARBA" id="ARBA00049204"/>
    </source>
</evidence>
<keyword evidence="2 9" id="KW-0479">Metal-binding</keyword>
<feature type="signal peptide" evidence="11">
    <location>
        <begin position="1"/>
        <end position="16"/>
    </location>
</feature>
<dbReference type="InterPro" id="IPR024134">
    <property type="entry name" value="SOD_Cu/Zn_/chaperone"/>
</dbReference>
<reference evidence="13" key="1">
    <citation type="submission" date="2020-11" db="EMBL/GenBank/DDBJ databases">
        <authorList>
            <person name="Tran Van P."/>
        </authorList>
    </citation>
    <scope>NUCLEOTIDE SEQUENCE</scope>
</reference>
<keyword evidence="11" id="KW-0732">Signal</keyword>
<dbReference type="GO" id="GO:0004784">
    <property type="term" value="F:superoxide dismutase activity"/>
    <property type="evidence" value="ECO:0007669"/>
    <property type="project" value="UniProtKB-EC"/>
</dbReference>
<dbReference type="AlphaFoldDB" id="A0A7R9GAV4"/>
<dbReference type="PROSITE" id="PS00332">
    <property type="entry name" value="SOD_CU_ZN_2"/>
    <property type="match status" value="1"/>
</dbReference>
<evidence type="ECO:0000256" key="10">
    <source>
        <dbReference type="SAM" id="MobiDB-lite"/>
    </source>
</evidence>
<comment type="similarity">
    <text evidence="1 9">Belongs to the Cu-Zn superoxide dismutase family.</text>
</comment>
<protein>
    <recommendedName>
        <fullName evidence="9">Superoxide dismutase [Cu-Zn]</fullName>
        <ecNumber evidence="9">1.15.1.1</ecNumber>
    </recommendedName>
</protein>
<keyword evidence="4" id="KW-0049">Antioxidant</keyword>
<accession>A0A7R9GAV4</accession>
<feature type="compositionally biased region" description="Basic and acidic residues" evidence="10">
    <location>
        <begin position="139"/>
        <end position="149"/>
    </location>
</feature>
<name>A0A7R9GAV4_9CRUS</name>
<feature type="region of interest" description="Disordered" evidence="10">
    <location>
        <begin position="139"/>
        <end position="175"/>
    </location>
</feature>
<evidence type="ECO:0000256" key="5">
    <source>
        <dbReference type="ARBA" id="ARBA00023002"/>
    </source>
</evidence>
<dbReference type="EMBL" id="OA882262">
    <property type="protein sequence ID" value="CAD7274237.1"/>
    <property type="molecule type" value="Genomic_DNA"/>
</dbReference>
<evidence type="ECO:0000256" key="2">
    <source>
        <dbReference type="ARBA" id="ARBA00022723"/>
    </source>
</evidence>